<dbReference type="AlphaFoldDB" id="A0A0L1KE72"/>
<dbReference type="Proteomes" id="UP000037446">
    <property type="component" value="Unassembled WGS sequence"/>
</dbReference>
<dbReference type="STRING" id="1306953.J121_2465"/>
<dbReference type="Pfam" id="PF01722">
    <property type="entry name" value="BolA"/>
    <property type="match status" value="1"/>
</dbReference>
<accession>A0A0L1KE72</accession>
<gene>
    <name evidence="3" type="ORF">J121_2465</name>
</gene>
<dbReference type="PIRSF" id="PIRSF003113">
    <property type="entry name" value="BolA"/>
    <property type="match status" value="1"/>
</dbReference>
<dbReference type="Gene3D" id="3.30.300.90">
    <property type="entry name" value="BolA-like"/>
    <property type="match status" value="1"/>
</dbReference>
<dbReference type="GeneID" id="93687620"/>
<evidence type="ECO:0000313" key="4">
    <source>
        <dbReference type="Proteomes" id="UP000037446"/>
    </source>
</evidence>
<evidence type="ECO:0000256" key="1">
    <source>
        <dbReference type="ARBA" id="ARBA00005578"/>
    </source>
</evidence>
<dbReference type="InterPro" id="IPR050961">
    <property type="entry name" value="BolA/IbaG_stress_morph_reg"/>
</dbReference>
<dbReference type="SUPFAM" id="SSF82657">
    <property type="entry name" value="BolA-like"/>
    <property type="match status" value="1"/>
</dbReference>
<sequence>MPMAADDIVALIEEALPGASVEMRDLAGDNDHWAAKVTAPQFAGLTRVKQHKLVYDALGGRMGGELHALQLTTQAPT</sequence>
<dbReference type="InterPro" id="IPR002634">
    <property type="entry name" value="BolA"/>
</dbReference>
<dbReference type="PATRIC" id="fig|1306953.7.peg.2552"/>
<protein>
    <submittedName>
        <fullName evidence="3">YrbA protein</fullName>
    </submittedName>
</protein>
<comment type="similarity">
    <text evidence="1 2">Belongs to the BolA/IbaG family.</text>
</comment>
<dbReference type="EMBL" id="JYNE01000023">
    <property type="protein sequence ID" value="KNH02221.1"/>
    <property type="molecule type" value="Genomic_DNA"/>
</dbReference>
<dbReference type="PANTHER" id="PTHR46229:SF2">
    <property type="entry name" value="BOLA-LIKE PROTEIN 1"/>
    <property type="match status" value="1"/>
</dbReference>
<evidence type="ECO:0000313" key="3">
    <source>
        <dbReference type="EMBL" id="KNH02221.1"/>
    </source>
</evidence>
<dbReference type="InterPro" id="IPR036065">
    <property type="entry name" value="BolA-like_sf"/>
</dbReference>
<evidence type="ECO:0000256" key="2">
    <source>
        <dbReference type="RuleBase" id="RU003860"/>
    </source>
</evidence>
<comment type="caution">
    <text evidence="3">The sequence shown here is derived from an EMBL/GenBank/DDBJ whole genome shotgun (WGS) entry which is preliminary data.</text>
</comment>
<dbReference type="RefSeq" id="WP_050600159.1">
    <property type="nucleotide sequence ID" value="NZ_JYNE01000023.1"/>
</dbReference>
<organism evidence="3 4">
    <name type="scientific">Qipengyuania citrea LAMA 915</name>
    <dbReference type="NCBI Taxonomy" id="1306953"/>
    <lineage>
        <taxon>Bacteria</taxon>
        <taxon>Pseudomonadati</taxon>
        <taxon>Pseudomonadota</taxon>
        <taxon>Alphaproteobacteria</taxon>
        <taxon>Sphingomonadales</taxon>
        <taxon>Erythrobacteraceae</taxon>
        <taxon>Qipengyuania</taxon>
    </lineage>
</organism>
<name>A0A0L1KE72_9SPHN</name>
<dbReference type="PANTHER" id="PTHR46229">
    <property type="entry name" value="BOLA TRANSCRIPTION REGULATOR"/>
    <property type="match status" value="1"/>
</dbReference>
<reference evidence="3" key="1">
    <citation type="submission" date="2015-02" db="EMBL/GenBank/DDBJ databases">
        <authorList>
            <person name="Chooi Y.-H."/>
        </authorList>
    </citation>
    <scope>NUCLEOTIDE SEQUENCE [LARGE SCALE GENOMIC DNA]</scope>
    <source>
        <strain evidence="3">LAMA 915</strain>
    </source>
</reference>
<proteinExistence type="inferred from homology"/>